<dbReference type="GO" id="GO:0003677">
    <property type="term" value="F:DNA binding"/>
    <property type="evidence" value="ECO:0007669"/>
    <property type="project" value="UniProtKB-KW"/>
</dbReference>
<evidence type="ECO:0000256" key="1">
    <source>
        <dbReference type="ARBA" id="ARBA00023015"/>
    </source>
</evidence>
<accession>A0A108C7E7</accession>
<keyword evidence="1" id="KW-0805">Transcription regulation</keyword>
<dbReference type="Proteomes" id="UP000065504">
    <property type="component" value="Unassembled WGS sequence"/>
</dbReference>
<comment type="caution">
    <text evidence="5">The sequence shown here is derived from an EMBL/GenBank/DDBJ whole genome shotgun (WGS) entry which is preliminary data.</text>
</comment>
<dbReference type="Pfam" id="PF07729">
    <property type="entry name" value="FCD"/>
    <property type="match status" value="1"/>
</dbReference>
<dbReference type="AlphaFoldDB" id="A0A108C7E7"/>
<dbReference type="Gene3D" id="1.10.10.10">
    <property type="entry name" value="Winged helix-like DNA-binding domain superfamily/Winged helix DNA-binding domain"/>
    <property type="match status" value="1"/>
</dbReference>
<dbReference type="GO" id="GO:0003700">
    <property type="term" value="F:DNA-binding transcription factor activity"/>
    <property type="evidence" value="ECO:0007669"/>
    <property type="project" value="InterPro"/>
</dbReference>
<dbReference type="EMBL" id="LPLU01000110">
    <property type="protein sequence ID" value="KWK69467.1"/>
    <property type="molecule type" value="Genomic_DNA"/>
</dbReference>
<dbReference type="InterPro" id="IPR008920">
    <property type="entry name" value="TF_FadR/GntR_C"/>
</dbReference>
<dbReference type="PROSITE" id="PS50949">
    <property type="entry name" value="HTH_GNTR"/>
    <property type="match status" value="1"/>
</dbReference>
<dbReference type="CDD" id="cd07377">
    <property type="entry name" value="WHTH_GntR"/>
    <property type="match status" value="1"/>
</dbReference>
<dbReference type="SMART" id="SM00895">
    <property type="entry name" value="FCD"/>
    <property type="match status" value="1"/>
</dbReference>
<keyword evidence="2" id="KW-0238">DNA-binding</keyword>
<dbReference type="PANTHER" id="PTHR43537">
    <property type="entry name" value="TRANSCRIPTIONAL REGULATOR, GNTR FAMILY"/>
    <property type="match status" value="1"/>
</dbReference>
<dbReference type="SMART" id="SM00345">
    <property type="entry name" value="HTH_GNTR"/>
    <property type="match status" value="1"/>
</dbReference>
<organism evidence="5 6">
    <name type="scientific">Burkholderia ubonensis</name>
    <dbReference type="NCBI Taxonomy" id="101571"/>
    <lineage>
        <taxon>Bacteria</taxon>
        <taxon>Pseudomonadati</taxon>
        <taxon>Pseudomonadota</taxon>
        <taxon>Betaproteobacteria</taxon>
        <taxon>Burkholderiales</taxon>
        <taxon>Burkholderiaceae</taxon>
        <taxon>Burkholderia</taxon>
        <taxon>Burkholderia cepacia complex</taxon>
    </lineage>
</organism>
<protein>
    <submittedName>
        <fullName evidence="5">GntR family transcriptional regulator</fullName>
    </submittedName>
</protein>
<evidence type="ECO:0000256" key="3">
    <source>
        <dbReference type="ARBA" id="ARBA00023163"/>
    </source>
</evidence>
<evidence type="ECO:0000313" key="6">
    <source>
        <dbReference type="Proteomes" id="UP000065504"/>
    </source>
</evidence>
<feature type="domain" description="HTH gntR-type" evidence="4">
    <location>
        <begin position="10"/>
        <end position="78"/>
    </location>
</feature>
<dbReference type="PRINTS" id="PR00035">
    <property type="entry name" value="HTHGNTR"/>
</dbReference>
<dbReference type="PANTHER" id="PTHR43537:SF47">
    <property type="entry name" value="REGULATORY PROTEIN GNTR HTH"/>
    <property type="match status" value="1"/>
</dbReference>
<gene>
    <name evidence="5" type="ORF">WM16_22775</name>
</gene>
<keyword evidence="3" id="KW-0804">Transcription</keyword>
<evidence type="ECO:0000313" key="5">
    <source>
        <dbReference type="EMBL" id="KWK69467.1"/>
    </source>
</evidence>
<dbReference type="SUPFAM" id="SSF46785">
    <property type="entry name" value="Winged helix' DNA-binding domain"/>
    <property type="match status" value="1"/>
</dbReference>
<dbReference type="Gene3D" id="1.20.120.530">
    <property type="entry name" value="GntR ligand-binding domain-like"/>
    <property type="match status" value="1"/>
</dbReference>
<evidence type="ECO:0000256" key="2">
    <source>
        <dbReference type="ARBA" id="ARBA00023125"/>
    </source>
</evidence>
<dbReference type="SUPFAM" id="SSF48008">
    <property type="entry name" value="GntR ligand-binding domain-like"/>
    <property type="match status" value="1"/>
</dbReference>
<dbReference type="InterPro" id="IPR036390">
    <property type="entry name" value="WH_DNA-bd_sf"/>
</dbReference>
<dbReference type="RefSeq" id="WP_060236963.1">
    <property type="nucleotide sequence ID" value="NZ_LPLU01000110.1"/>
</dbReference>
<reference evidence="5 6" key="1">
    <citation type="submission" date="2015-11" db="EMBL/GenBank/DDBJ databases">
        <title>Expanding the genomic diversity of Burkholderia species for the development of highly accurate diagnostics.</title>
        <authorList>
            <person name="Sahl J."/>
            <person name="Keim P."/>
            <person name="Wagner D."/>
        </authorList>
    </citation>
    <scope>NUCLEOTIDE SEQUENCE [LARGE SCALE GENOMIC DNA]</scope>
    <source>
        <strain evidence="5 6">MSMB782WGS</strain>
    </source>
</reference>
<dbReference type="Pfam" id="PF00392">
    <property type="entry name" value="GntR"/>
    <property type="match status" value="1"/>
</dbReference>
<sequence>MSSLPPATRHSLVDSAIEILKSNITSGIWGVGQRIPTELDLARQLAVGRNTVREAVRTLAYSGVLEVRQGDGTYVRRNFDPAETMRNVDRAARGDHLELQCMLETECARYAARRRTDEDLATLRRLLKARGERTASRDVKKFVERDRAFHIAVATASHNHALEALYRYFSGSILTNIENILVEFDDADIPEPDMKAHQAVLDAIEQRDENKAVRATLAILKPQMTWLETHETHDPLDH</sequence>
<evidence type="ECO:0000259" key="4">
    <source>
        <dbReference type="PROSITE" id="PS50949"/>
    </source>
</evidence>
<proteinExistence type="predicted"/>
<dbReference type="InterPro" id="IPR000524">
    <property type="entry name" value="Tscrpt_reg_HTH_GntR"/>
</dbReference>
<dbReference type="InterPro" id="IPR036388">
    <property type="entry name" value="WH-like_DNA-bd_sf"/>
</dbReference>
<name>A0A108C7E7_9BURK</name>
<dbReference type="InterPro" id="IPR011711">
    <property type="entry name" value="GntR_C"/>
</dbReference>